<protein>
    <recommendedName>
        <fullName evidence="3">MarR family transcriptional regulator</fullName>
    </recommendedName>
</protein>
<sequence length="53" mass="5743">MDDGPLHAREPRARVAFLEAAPLVEHEVGPLTPAELDTLGDALGRVADRLRAR</sequence>
<gene>
    <name evidence="1" type="ORF">ACFPZN_19265</name>
</gene>
<name>A0ABW0ZYK7_9ACTN</name>
<dbReference type="RefSeq" id="WP_378283392.1">
    <property type="nucleotide sequence ID" value="NZ_JBHSON010000025.1"/>
</dbReference>
<dbReference type="Proteomes" id="UP001596074">
    <property type="component" value="Unassembled WGS sequence"/>
</dbReference>
<evidence type="ECO:0000313" key="1">
    <source>
        <dbReference type="EMBL" id="MFC5747772.1"/>
    </source>
</evidence>
<dbReference type="EMBL" id="JBHSON010000025">
    <property type="protein sequence ID" value="MFC5747772.1"/>
    <property type="molecule type" value="Genomic_DNA"/>
</dbReference>
<comment type="caution">
    <text evidence="1">The sequence shown here is derived from an EMBL/GenBank/DDBJ whole genome shotgun (WGS) entry which is preliminary data.</text>
</comment>
<proteinExistence type="predicted"/>
<evidence type="ECO:0008006" key="3">
    <source>
        <dbReference type="Google" id="ProtNLM"/>
    </source>
</evidence>
<reference evidence="2" key="1">
    <citation type="journal article" date="2019" name="Int. J. Syst. Evol. Microbiol.">
        <title>The Global Catalogue of Microorganisms (GCM) 10K type strain sequencing project: providing services to taxonomists for standard genome sequencing and annotation.</title>
        <authorList>
            <consortium name="The Broad Institute Genomics Platform"/>
            <consortium name="The Broad Institute Genome Sequencing Center for Infectious Disease"/>
            <person name="Wu L."/>
            <person name="Ma J."/>
        </authorList>
    </citation>
    <scope>NUCLEOTIDE SEQUENCE [LARGE SCALE GENOMIC DNA]</scope>
    <source>
        <strain evidence="2">KCTC 42087</strain>
    </source>
</reference>
<organism evidence="1 2">
    <name type="scientific">Actinomadura rugatobispora</name>
    <dbReference type="NCBI Taxonomy" id="1994"/>
    <lineage>
        <taxon>Bacteria</taxon>
        <taxon>Bacillati</taxon>
        <taxon>Actinomycetota</taxon>
        <taxon>Actinomycetes</taxon>
        <taxon>Streptosporangiales</taxon>
        <taxon>Thermomonosporaceae</taxon>
        <taxon>Actinomadura</taxon>
    </lineage>
</organism>
<accession>A0ABW0ZYK7</accession>
<evidence type="ECO:0000313" key="2">
    <source>
        <dbReference type="Proteomes" id="UP001596074"/>
    </source>
</evidence>
<keyword evidence="2" id="KW-1185">Reference proteome</keyword>